<dbReference type="EMBL" id="JAUFQC010000027">
    <property type="protein sequence ID" value="MDN3611679.1"/>
    <property type="molecule type" value="Genomic_DNA"/>
</dbReference>
<protein>
    <submittedName>
        <fullName evidence="1">Uncharacterized protein</fullName>
    </submittedName>
</protein>
<dbReference type="Proteomes" id="UP001238540">
    <property type="component" value="Unassembled WGS sequence"/>
</dbReference>
<reference evidence="2" key="1">
    <citation type="journal article" date="2019" name="Int. J. Syst. Evol. Microbiol.">
        <title>The Global Catalogue of Microorganisms (GCM) 10K type strain sequencing project: providing services to taxonomists for standard genome sequencing and annotation.</title>
        <authorList>
            <consortium name="The Broad Institute Genomics Platform"/>
            <consortium name="The Broad Institute Genome Sequencing Center for Infectious Disease"/>
            <person name="Wu L."/>
            <person name="Ma J."/>
        </authorList>
    </citation>
    <scope>NUCLEOTIDE SEQUENCE [LARGE SCALE GENOMIC DNA]</scope>
    <source>
        <strain evidence="2">CECT 7398</strain>
    </source>
</reference>
<comment type="caution">
    <text evidence="1">The sequence shown here is derived from an EMBL/GenBank/DDBJ whole genome shotgun (WGS) entry which is preliminary data.</text>
</comment>
<sequence length="40" mass="4948">MEWIKISPPEPWQCLHYRLERFSLTDETIQRDQKLTMITL</sequence>
<evidence type="ECO:0000313" key="1">
    <source>
        <dbReference type="EMBL" id="MDN3611679.1"/>
    </source>
</evidence>
<keyword evidence="2" id="KW-1185">Reference proteome</keyword>
<evidence type="ECO:0000313" key="2">
    <source>
        <dbReference type="Proteomes" id="UP001238540"/>
    </source>
</evidence>
<name>A0ABT8BYB4_9VIBR</name>
<organism evidence="1 2">
    <name type="scientific">Vibrio ostreicida</name>
    <dbReference type="NCBI Taxonomy" id="526588"/>
    <lineage>
        <taxon>Bacteria</taxon>
        <taxon>Pseudomonadati</taxon>
        <taxon>Pseudomonadota</taxon>
        <taxon>Gammaproteobacteria</taxon>
        <taxon>Vibrionales</taxon>
        <taxon>Vibrionaceae</taxon>
        <taxon>Vibrio</taxon>
    </lineage>
</organism>
<dbReference type="RefSeq" id="WP_290313119.1">
    <property type="nucleotide sequence ID" value="NZ_JAUFQC010000027.1"/>
</dbReference>
<gene>
    <name evidence="1" type="ORF">QWZ16_18940</name>
</gene>
<accession>A0ABT8BYB4</accession>
<proteinExistence type="predicted"/>